<dbReference type="Proteomes" id="UP000054516">
    <property type="component" value="Unassembled WGS sequence"/>
</dbReference>
<feature type="compositionally biased region" description="Polar residues" evidence="1">
    <location>
        <begin position="53"/>
        <end position="62"/>
    </location>
</feature>
<dbReference type="InterPro" id="IPR027417">
    <property type="entry name" value="P-loop_NTPase"/>
</dbReference>
<dbReference type="OrthoDB" id="3598281at2759"/>
<evidence type="ECO:0000313" key="4">
    <source>
        <dbReference type="Proteomes" id="UP000054516"/>
    </source>
</evidence>
<evidence type="ECO:0000313" key="3">
    <source>
        <dbReference type="EMBL" id="GAW26458.1"/>
    </source>
</evidence>
<dbReference type="STRING" id="77044.A0A1S8A8N5"/>
<dbReference type="InterPro" id="IPR045063">
    <property type="entry name" value="Dynamin_N"/>
</dbReference>
<gene>
    <name evidence="3" type="ORF">SAMD00023353_3201020</name>
</gene>
<dbReference type="Pfam" id="PF00350">
    <property type="entry name" value="Dynamin_N"/>
    <property type="match status" value="1"/>
</dbReference>
<organism evidence="3">
    <name type="scientific">Rosellinia necatrix</name>
    <name type="common">White root-rot fungus</name>
    <dbReference type="NCBI Taxonomy" id="77044"/>
    <lineage>
        <taxon>Eukaryota</taxon>
        <taxon>Fungi</taxon>
        <taxon>Dikarya</taxon>
        <taxon>Ascomycota</taxon>
        <taxon>Pezizomycotina</taxon>
        <taxon>Sordariomycetes</taxon>
        <taxon>Xylariomycetidae</taxon>
        <taxon>Xylariales</taxon>
        <taxon>Xylariaceae</taxon>
        <taxon>Rosellinia</taxon>
    </lineage>
</organism>
<proteinExistence type="predicted"/>
<dbReference type="OMA" id="TIIRCTT"/>
<dbReference type="EMBL" id="DF977477">
    <property type="protein sequence ID" value="GAW26458.1"/>
    <property type="molecule type" value="Genomic_DNA"/>
</dbReference>
<feature type="region of interest" description="Disordered" evidence="1">
    <location>
        <begin position="53"/>
        <end position="88"/>
    </location>
</feature>
<evidence type="ECO:0000259" key="2">
    <source>
        <dbReference type="Pfam" id="PF00350"/>
    </source>
</evidence>
<feature type="compositionally biased region" description="Basic and acidic residues" evidence="1">
    <location>
        <begin position="175"/>
        <end position="187"/>
    </location>
</feature>
<feature type="region of interest" description="Disordered" evidence="1">
    <location>
        <begin position="1"/>
        <end position="31"/>
    </location>
</feature>
<keyword evidence="4" id="KW-1185">Reference proteome</keyword>
<dbReference type="AlphaFoldDB" id="A0A1S8A8N5"/>
<reference evidence="3" key="1">
    <citation type="submission" date="2016-03" db="EMBL/GenBank/DDBJ databases">
        <title>Draft genome sequence of Rosellinia necatrix.</title>
        <authorList>
            <person name="Kanematsu S."/>
        </authorList>
    </citation>
    <scope>NUCLEOTIDE SEQUENCE [LARGE SCALE GENOMIC DNA]</scope>
    <source>
        <strain evidence="3">W97</strain>
    </source>
</reference>
<sequence>MVRIPRQCPAAGAASEGEQNSRNDNENDTTPFQFGAVRRAEFDFSLLPDTISPSIESSSANQEIHDASFTPPKPTLIPSLSITPSEPVSKRMCTPGITNQQDDTIINHLHAQLEGLDISGARSNLDMANMSHALQEVMTGRDSRSAPLHDQFSFASVSPSPGLSAHRRRSGSRNTLEKHDVRDEAPPNDRFNILAVQNSLRNTKRLMSELVGVLASSAVHDEPDSVMKSLHRQAYELSDFNCQSTRTVGFVGDSGAGKSSLLNSLLDYQDLARSSNSGGACTCVVTEFHFHEDVELALTVERFSEAEILLQLENLLQDYRHFNLNRSSIDSHEAVDLEKRAEVASDTFRVMFPVSFVVDKDTLIRDTASNALSTIKSWMQDVDGLAIPKRLSGLSATQCSMSLMELSSVTTSRRAAVWPWIKKIKVYLNAHILSKGLVLVDLPGLRDLNSARRNITERYLLKCDEIFVVASEGRVTTDEGVRSVVELANKARLSNIGIICTRSDEIKATEARKDWKGKMAAMKIQQKTEAIEQDISEIKGLEDEISSFYDIDNDDLTQEEVNELDLLHRKVRTTKGRLAGHQFDLKKFLITTRNADVEKKLVQLYKDEVPGDQLKVFCASNTVYWDNRKTPRDKAMPYLVLSGILAIREYCMTLVSESQYTAAAKYMRNDVQVLLGKLDLWVQSGQGSLSAERKAKIRSTLDTLERKLKMDLCGHTSTLRDIANFHKNEFNTKIYRPQSNHTGRWGTAARNASDDWSCVSRNIIGSKISSFN</sequence>
<protein>
    <recommendedName>
        <fullName evidence="2">Dynamin N-terminal domain-containing protein</fullName>
    </recommendedName>
</protein>
<feature type="region of interest" description="Disordered" evidence="1">
    <location>
        <begin position="152"/>
        <end position="187"/>
    </location>
</feature>
<accession>A0A1S8A8N5</accession>
<name>A0A1S8A8N5_ROSNE</name>
<feature type="domain" description="Dynamin N-terminal" evidence="2">
    <location>
        <begin position="248"/>
        <end position="499"/>
    </location>
</feature>
<dbReference type="Gene3D" id="3.40.50.300">
    <property type="entry name" value="P-loop containing nucleotide triphosphate hydrolases"/>
    <property type="match status" value="2"/>
</dbReference>
<evidence type="ECO:0000256" key="1">
    <source>
        <dbReference type="SAM" id="MobiDB-lite"/>
    </source>
</evidence>
<dbReference type="PANTHER" id="PTHR36681:SF3">
    <property type="entry name" value="NUCLEAR GTPASE, GERMINAL CENTER-ASSOCIATED, TANDEM DUPLICATE 3"/>
    <property type="match status" value="1"/>
</dbReference>
<dbReference type="SUPFAM" id="SSF52540">
    <property type="entry name" value="P-loop containing nucleoside triphosphate hydrolases"/>
    <property type="match status" value="1"/>
</dbReference>
<dbReference type="PANTHER" id="PTHR36681">
    <property type="entry name" value="NUCLEAR GTPASE, GERMINAL CENTER-ASSOCIATED, TANDEM DUPLICATE 3"/>
    <property type="match status" value="1"/>
</dbReference>